<proteinExistence type="predicted"/>
<dbReference type="AlphaFoldDB" id="A0A151I626"/>
<reference evidence="2 3" key="1">
    <citation type="submission" date="2015-09" db="EMBL/GenBank/DDBJ databases">
        <title>Atta colombica WGS genome.</title>
        <authorList>
            <person name="Nygaard S."/>
            <person name="Hu H."/>
            <person name="Boomsma J."/>
            <person name="Zhang G."/>
        </authorList>
    </citation>
    <scope>NUCLEOTIDE SEQUENCE [LARGE SCALE GENOMIC DNA]</scope>
    <source>
        <strain evidence="2">Treedump-2</strain>
        <tissue evidence="2">Whole body</tissue>
    </source>
</reference>
<keyword evidence="1" id="KW-0175">Coiled coil</keyword>
<evidence type="ECO:0000313" key="2">
    <source>
        <dbReference type="EMBL" id="KYM92289.1"/>
    </source>
</evidence>
<keyword evidence="3" id="KW-1185">Reference proteome</keyword>
<dbReference type="Proteomes" id="UP000078540">
    <property type="component" value="Unassembled WGS sequence"/>
</dbReference>
<organism evidence="2 3">
    <name type="scientific">Atta colombica</name>
    <dbReference type="NCBI Taxonomy" id="520822"/>
    <lineage>
        <taxon>Eukaryota</taxon>
        <taxon>Metazoa</taxon>
        <taxon>Ecdysozoa</taxon>
        <taxon>Arthropoda</taxon>
        <taxon>Hexapoda</taxon>
        <taxon>Insecta</taxon>
        <taxon>Pterygota</taxon>
        <taxon>Neoptera</taxon>
        <taxon>Endopterygota</taxon>
        <taxon>Hymenoptera</taxon>
        <taxon>Apocrita</taxon>
        <taxon>Aculeata</taxon>
        <taxon>Formicoidea</taxon>
        <taxon>Formicidae</taxon>
        <taxon>Myrmicinae</taxon>
        <taxon>Atta</taxon>
    </lineage>
</organism>
<gene>
    <name evidence="2" type="ORF">ALC53_01128</name>
</gene>
<accession>A0A151I626</accession>
<protein>
    <submittedName>
        <fullName evidence="2">Uncharacterized protein</fullName>
    </submittedName>
</protein>
<name>A0A151I626_9HYME</name>
<evidence type="ECO:0000313" key="3">
    <source>
        <dbReference type="Proteomes" id="UP000078540"/>
    </source>
</evidence>
<sequence>MAKGIDPIPLAKNNPMAFALCRRHVLIRTILLPFDNLLILLSALGIQEKNRINRENGFEILTCGVDPPRVRFMHHQIAEFFIFNHVFYVLSKPWNHTQLFRNSFDSKLNYQNYRRDIPVRDISYPLEEYYDAKTVARELQQLNRDSRNMMHEYRNLCETIKKVGLFDDDYDYEYQPPYYYEVYCKNVYLMLSEDERIMKPLEQKCVYPAFQCVQKSQLLYLVRRRRQWGNESRCWEPYTKEIASGCDCMWPVTNLGEINEHY</sequence>
<dbReference type="EMBL" id="KQ976402">
    <property type="protein sequence ID" value="KYM92289.1"/>
    <property type="molecule type" value="Genomic_DNA"/>
</dbReference>
<evidence type="ECO:0000256" key="1">
    <source>
        <dbReference type="SAM" id="Coils"/>
    </source>
</evidence>
<feature type="coiled-coil region" evidence="1">
    <location>
        <begin position="132"/>
        <end position="159"/>
    </location>
</feature>